<comment type="subcellular location">
    <subcellularLocation>
        <location evidence="1">Membrane</location>
        <topology evidence="1">Multi-pass membrane protein</topology>
    </subcellularLocation>
</comment>
<evidence type="ECO:0000256" key="3">
    <source>
        <dbReference type="ARBA" id="ARBA00022692"/>
    </source>
</evidence>
<reference evidence="7" key="1">
    <citation type="submission" date="2005-10" db="EMBL/GenBank/DDBJ databases">
        <authorList>
            <person name="Loftus B.J."/>
            <person name="Nene V.M."/>
            <person name="Hannick L.I."/>
            <person name="Bidwell S."/>
            <person name="Haas B."/>
            <person name="Amedeo P."/>
            <person name="Orvis J."/>
            <person name="Wortman J.R."/>
            <person name="White O.R."/>
            <person name="Salzberg S."/>
            <person name="Shumway M."/>
            <person name="Koo H."/>
            <person name="Zhao Y."/>
            <person name="Holmes M."/>
            <person name="Miller J."/>
            <person name="Schatz M."/>
            <person name="Pop M."/>
            <person name="Pai G."/>
            <person name="Utterback T."/>
            <person name="Rogers Y.-H."/>
            <person name="Kravitz S."/>
            <person name="Fraser C.M."/>
        </authorList>
    </citation>
    <scope>NUCLEOTIDE SEQUENCE</scope>
    <source>
        <strain evidence="7">Liverpool</strain>
    </source>
</reference>
<name>Q17C81_AEDAE</name>
<evidence type="ECO:0000313" key="7">
    <source>
        <dbReference type="EMBL" id="EAT43910.1"/>
    </source>
</evidence>
<sequence>MKPNYINFDNIRDFTIALFCCLLCSTTMSPTFLLLLKHTVLLVICLVGDKLLQVVQKPPLLKAAVDNVTHALIGLVVAEIVVHQFRDQLARSELWLLIGFGFGLASWIDVDHFIEARSFHIHDATNLTHRPFLHNSVIFLVLLIATSVLVQVQDNFRLSIWTAIAFVAFFTHHLRDAIRRGLWFRAPHLNYSTAPVLYWLYLALTQLCPHAVIQLLHLQTRGSAGDQAVRYRPLEVV</sequence>
<feature type="transmembrane region" description="Helical" evidence="6">
    <location>
        <begin position="132"/>
        <end position="152"/>
    </location>
</feature>
<dbReference type="VEuPathDB" id="VectorBase:AAEL004662"/>
<feature type="transmembrane region" description="Helical" evidence="6">
    <location>
        <begin position="196"/>
        <end position="216"/>
    </location>
</feature>
<keyword evidence="3 6" id="KW-0812">Transmembrane</keyword>
<feature type="transmembrane region" description="Helical" evidence="6">
    <location>
        <begin position="158"/>
        <end position="175"/>
    </location>
</feature>
<dbReference type="GO" id="GO:0016020">
    <property type="term" value="C:membrane"/>
    <property type="evidence" value="ECO:0007669"/>
    <property type="project" value="UniProtKB-SubCell"/>
</dbReference>
<feature type="transmembrane region" description="Helical" evidence="6">
    <location>
        <begin position="16"/>
        <end position="48"/>
    </location>
</feature>
<keyword evidence="4 6" id="KW-1133">Transmembrane helix</keyword>
<keyword evidence="5 6" id="KW-0472">Membrane</keyword>
<reference evidence="7" key="3">
    <citation type="submission" date="2012-09" db="EMBL/GenBank/DDBJ databases">
        <authorList>
            <consortium name="VectorBase"/>
        </authorList>
    </citation>
    <scope>NUCLEOTIDE SEQUENCE</scope>
    <source>
        <strain evidence="7">Liverpool</strain>
    </source>
</reference>
<accession>Q17C81</accession>
<reference evidence="7" key="2">
    <citation type="journal article" date="2007" name="Science">
        <title>Genome sequence of Aedes aegypti, a major arbovirus vector.</title>
        <authorList>
            <person name="Nene V."/>
            <person name="Wortman J.R."/>
            <person name="Lawson D."/>
            <person name="Haas B."/>
            <person name="Kodira C."/>
            <person name="Tu Z.J."/>
            <person name="Loftus B."/>
            <person name="Xi Z."/>
            <person name="Megy K."/>
            <person name="Grabherr M."/>
            <person name="Ren Q."/>
            <person name="Zdobnov E.M."/>
            <person name="Lobo N.F."/>
            <person name="Campbell K.S."/>
            <person name="Brown S.E."/>
            <person name="Bonaldo M.F."/>
            <person name="Zhu J."/>
            <person name="Sinkins S.P."/>
            <person name="Hogenkamp D.G."/>
            <person name="Amedeo P."/>
            <person name="Arensburger P."/>
            <person name="Atkinson P.W."/>
            <person name="Bidwell S."/>
            <person name="Biedler J."/>
            <person name="Birney E."/>
            <person name="Bruggner R.V."/>
            <person name="Costas J."/>
            <person name="Coy M.R."/>
            <person name="Crabtree J."/>
            <person name="Crawford M."/>
            <person name="Debruyn B."/>
            <person name="Decaprio D."/>
            <person name="Eiglmeier K."/>
            <person name="Eisenstadt E."/>
            <person name="El-Dorry H."/>
            <person name="Gelbart W.M."/>
            <person name="Gomes S.L."/>
            <person name="Hammond M."/>
            <person name="Hannick L.I."/>
            <person name="Hogan J.R."/>
            <person name="Holmes M.H."/>
            <person name="Jaffe D."/>
            <person name="Johnston J.S."/>
            <person name="Kennedy R.C."/>
            <person name="Koo H."/>
            <person name="Kravitz S."/>
            <person name="Kriventseva E.V."/>
            <person name="Kulp D."/>
            <person name="Labutti K."/>
            <person name="Lee E."/>
            <person name="Li S."/>
            <person name="Lovin D.D."/>
            <person name="Mao C."/>
            <person name="Mauceli E."/>
            <person name="Menck C.F."/>
            <person name="Miller J.R."/>
            <person name="Montgomery P."/>
            <person name="Mori A."/>
            <person name="Nascimento A.L."/>
            <person name="Naveira H.F."/>
            <person name="Nusbaum C."/>
            <person name="O'leary S."/>
            <person name="Orvis J."/>
            <person name="Pertea M."/>
            <person name="Quesneville H."/>
            <person name="Reidenbach K.R."/>
            <person name="Rogers Y.H."/>
            <person name="Roth C.W."/>
            <person name="Schneider J.R."/>
            <person name="Schatz M."/>
            <person name="Shumway M."/>
            <person name="Stanke M."/>
            <person name="Stinson E.O."/>
            <person name="Tubio J.M."/>
            <person name="Vanzee J.P."/>
            <person name="Verjovski-Almeida S."/>
            <person name="Werner D."/>
            <person name="White O."/>
            <person name="Wyder S."/>
            <person name="Zeng Q."/>
            <person name="Zhao Q."/>
            <person name="Zhao Y."/>
            <person name="Hill C.A."/>
            <person name="Raikhel A.S."/>
            <person name="Soares M.B."/>
            <person name="Knudson D.L."/>
            <person name="Lee N.H."/>
            <person name="Galagan J."/>
            <person name="Salzberg S.L."/>
            <person name="Paulsen I.T."/>
            <person name="Dimopoulos G."/>
            <person name="Collins F.H."/>
            <person name="Birren B."/>
            <person name="Fraser-Liggett C.M."/>
            <person name="Severson D.W."/>
        </authorList>
    </citation>
    <scope>NUCLEOTIDE SEQUENCE [LARGE SCALE GENOMIC DNA]</scope>
    <source>
        <strain evidence="7">Liverpool</strain>
    </source>
</reference>
<dbReference type="Proteomes" id="UP000682892">
    <property type="component" value="Unassembled WGS sequence"/>
</dbReference>
<protein>
    <recommendedName>
        <fullName evidence="2">Transmembrane protein 267</fullName>
    </recommendedName>
</protein>
<gene>
    <name evidence="7" type="ORF">AaeL_AAEL004662</name>
</gene>
<evidence type="ECO:0000256" key="6">
    <source>
        <dbReference type="SAM" id="Phobius"/>
    </source>
</evidence>
<evidence type="ECO:0000256" key="5">
    <source>
        <dbReference type="ARBA" id="ARBA00023136"/>
    </source>
</evidence>
<dbReference type="EMBL" id="CH477311">
    <property type="protein sequence ID" value="EAT43910.1"/>
    <property type="molecule type" value="Genomic_DNA"/>
</dbReference>
<evidence type="ECO:0000256" key="4">
    <source>
        <dbReference type="ARBA" id="ARBA00022989"/>
    </source>
</evidence>
<evidence type="ECO:0000256" key="2">
    <source>
        <dbReference type="ARBA" id="ARBA00013977"/>
    </source>
</evidence>
<dbReference type="OMA" id="HQLRDGM"/>
<evidence type="ECO:0000313" key="8">
    <source>
        <dbReference type="Proteomes" id="UP000682892"/>
    </source>
</evidence>
<dbReference type="PhylomeDB" id="Q17C81"/>
<feature type="transmembrane region" description="Helical" evidence="6">
    <location>
        <begin position="94"/>
        <end position="111"/>
    </location>
</feature>
<dbReference type="eggNOG" id="ENOG502QQ1U">
    <property type="taxonomic scope" value="Eukaryota"/>
</dbReference>
<dbReference type="HOGENOM" id="CLU_074966_1_0_1"/>
<organism evidence="7 8">
    <name type="scientific">Aedes aegypti</name>
    <name type="common">Yellowfever mosquito</name>
    <name type="synonym">Culex aegypti</name>
    <dbReference type="NCBI Taxonomy" id="7159"/>
    <lineage>
        <taxon>Eukaryota</taxon>
        <taxon>Metazoa</taxon>
        <taxon>Ecdysozoa</taxon>
        <taxon>Arthropoda</taxon>
        <taxon>Hexapoda</taxon>
        <taxon>Insecta</taxon>
        <taxon>Pterygota</taxon>
        <taxon>Neoptera</taxon>
        <taxon>Endopterygota</taxon>
        <taxon>Diptera</taxon>
        <taxon>Nematocera</taxon>
        <taxon>Culicoidea</taxon>
        <taxon>Culicidae</taxon>
        <taxon>Culicinae</taxon>
        <taxon>Aedini</taxon>
        <taxon>Aedes</taxon>
        <taxon>Stegomyia</taxon>
    </lineage>
</organism>
<evidence type="ECO:0000256" key="1">
    <source>
        <dbReference type="ARBA" id="ARBA00004141"/>
    </source>
</evidence>
<dbReference type="PANTHER" id="PTHR13628">
    <property type="entry name" value="TRANSMEMBRANE PROTEIN 267"/>
    <property type="match status" value="1"/>
</dbReference>
<dbReference type="PaxDb" id="7159-AAEL004662-PA"/>
<dbReference type="InterPro" id="IPR026572">
    <property type="entry name" value="TMEM267"/>
</dbReference>
<proteinExistence type="predicted"/>
<dbReference type="AlphaFoldDB" id="Q17C81"/>
<dbReference type="PANTHER" id="PTHR13628:SF1">
    <property type="entry name" value="TRANSMEMBRANE PROTEIN 267"/>
    <property type="match status" value="1"/>
</dbReference>